<comment type="similarity">
    <text evidence="2">Belongs to the thiolase-like superfamily. Thiolase family.</text>
</comment>
<dbReference type="PROSITE" id="PS00098">
    <property type="entry name" value="THIOLASE_1"/>
    <property type="match status" value="1"/>
</dbReference>
<keyword evidence="10 16" id="KW-0498">Mitosis</keyword>
<dbReference type="Pfam" id="PF24951">
    <property type="entry name" value="LisH_PAC1"/>
    <property type="match status" value="1"/>
</dbReference>
<evidence type="ECO:0000256" key="2">
    <source>
        <dbReference type="ARBA" id="ARBA00010982"/>
    </source>
</evidence>
<keyword evidence="3 16" id="KW-0813">Transport</keyword>
<dbReference type="InterPro" id="IPR015943">
    <property type="entry name" value="WD40/YVTN_repeat-like_dom_sf"/>
</dbReference>
<comment type="subunit">
    <text evidence="16">Self-associates. Interacts with NDL1 and dynein.</text>
</comment>
<dbReference type="GO" id="GO:0051301">
    <property type="term" value="P:cell division"/>
    <property type="evidence" value="ECO:0007669"/>
    <property type="project" value="UniProtKB-KW"/>
</dbReference>
<evidence type="ECO:0000256" key="10">
    <source>
        <dbReference type="ARBA" id="ARBA00022776"/>
    </source>
</evidence>
<evidence type="ECO:0000256" key="9">
    <source>
        <dbReference type="ARBA" id="ARBA00022737"/>
    </source>
</evidence>
<evidence type="ECO:0000256" key="1">
    <source>
        <dbReference type="ARBA" id="ARBA00004872"/>
    </source>
</evidence>
<dbReference type="GO" id="GO:0005777">
    <property type="term" value="C:peroxisome"/>
    <property type="evidence" value="ECO:0007669"/>
    <property type="project" value="TreeGrafter"/>
</dbReference>
<feature type="region of interest" description="Disordered" evidence="18">
    <location>
        <begin position="79"/>
        <end position="109"/>
    </location>
</feature>
<dbReference type="EMBL" id="BQKY01000003">
    <property type="protein sequence ID" value="GJN88656.1"/>
    <property type="molecule type" value="Genomic_DNA"/>
</dbReference>
<keyword evidence="9" id="KW-0677">Repeat</keyword>
<evidence type="ECO:0000256" key="16">
    <source>
        <dbReference type="HAMAP-Rule" id="MF_03141"/>
    </source>
</evidence>
<dbReference type="SUPFAM" id="SSF53901">
    <property type="entry name" value="Thiolase-like"/>
    <property type="match status" value="2"/>
</dbReference>
<evidence type="ECO:0000313" key="23">
    <source>
        <dbReference type="Proteomes" id="UP001342314"/>
    </source>
</evidence>
<sequence>MGSILSERQKDELHKSILDYLQTNGFHGTLNAFKAEAGQADFQPDSKAKWSGLLEKKWTSVIRLQKKIMDLETRNAQLQEELSSAPSKRPSASSPDWTPRAPARHTLSGHRSPITRVTFHPLFSVVVSASEDSTLKVWDWETGDFERTVKGHTKAVQDVDFDSKGNLLVSCSSDLTIKLWDTNNDWKNVRTLHGHDHSISSARFMPNDDFILSASRDRTIRVWEVSSGFCVKTFSGHNDWVRSVLPSSDGQQLISCSVDQTARIWEATKGETKAELRGHEHVVEVAVFAPVAAYAAIRELAGIAVPSARAAEAKAVGAFAATGSRDKTIKIWDAVSGQCLKTLVGHDNWVRALLFRPSGKFLLSASDDKTIRTWDLVTGRCLKVLEAHSHFVTTMAWGRAPAPGGQPNGAQTNGANGSATESAHVVNVVATGSVDQTVKPAEYGTMRATIPRRALSDILKKNKDDVVIVTSLRTPIGKFRGGLKDMHAEELLSHVLRETRLRLEQQGVDVQGGAVQDIHNGTVLMELGGAKSGRLASLDAGFPVVSGFKSVNRQCASSLQSITDIALQIKGGLIDMGIASGAESMTRDYGTRAIPVNISPYIKNSPSQDARDCLAPMGSTSEAVAEKYGITREQQDEFACASHAKAKAAQDAGYLAKEIAPITVRKVTPADGEKAEVVDEVVLSKDEGIRPQTTLESLAKLKPCFKENGTGTAGNSSQISDGASAVTLVRRDVAEKLGLKILAKWVGSAVVGVPPIIMGVGPAYATPALLERFGLGVKDVDIFELNEAFASQSLMTIQHLGLDTKKVNPKGGAIALGHPLGATGGRLMSSLIYELRRTEQKVGVATLCMGTGAGKATLIVAE</sequence>
<dbReference type="AlphaFoldDB" id="A0AAV5G7W3"/>
<dbReference type="FunFam" id="2.130.10.10:FF:000342">
    <property type="entry name" value="Nuclear distribution protein PAC1"/>
    <property type="match status" value="1"/>
</dbReference>
<dbReference type="PROSITE" id="PS50294">
    <property type="entry name" value="WD_REPEATS_REGION"/>
    <property type="match status" value="5"/>
</dbReference>
<gene>
    <name evidence="16" type="primary">PAC1</name>
    <name evidence="16" type="synonym">LIS1</name>
    <name evidence="22" type="ORF">Rhopal_001622-T1</name>
</gene>
<dbReference type="InterPro" id="IPR056795">
    <property type="entry name" value="PAC1-like_LisH-like_dom"/>
</dbReference>
<dbReference type="InterPro" id="IPR019775">
    <property type="entry name" value="WD40_repeat_CS"/>
</dbReference>
<dbReference type="GO" id="GO:0003988">
    <property type="term" value="F:acetyl-CoA C-acyltransferase activity"/>
    <property type="evidence" value="ECO:0007669"/>
    <property type="project" value="UniProtKB-EC"/>
</dbReference>
<reference evidence="22 23" key="1">
    <citation type="submission" date="2021-12" db="EMBL/GenBank/DDBJ databases">
        <title>High titer production of polyol ester of fatty acids by Rhodotorula paludigena BS15 towards product separation-free biomass refinery.</title>
        <authorList>
            <person name="Mano J."/>
            <person name="Ono H."/>
            <person name="Tanaka T."/>
            <person name="Naito K."/>
            <person name="Sushida H."/>
            <person name="Ike M."/>
            <person name="Tokuyasu K."/>
            <person name="Kitaoka M."/>
        </authorList>
    </citation>
    <scope>NUCLEOTIDE SEQUENCE [LARGE SCALE GENOMIC DNA]</scope>
    <source>
        <strain evidence="22 23">BS15</strain>
    </source>
</reference>
<keyword evidence="14" id="KW-0012">Acyltransferase</keyword>
<dbReference type="InterPro" id="IPR020472">
    <property type="entry name" value="WD40_PAC1"/>
</dbReference>
<dbReference type="SUPFAM" id="SSF50978">
    <property type="entry name" value="WD40 repeat-like"/>
    <property type="match status" value="1"/>
</dbReference>
<feature type="repeat" description="WD" evidence="17">
    <location>
        <begin position="107"/>
        <end position="148"/>
    </location>
</feature>
<dbReference type="GO" id="GO:0000132">
    <property type="term" value="P:establishment of mitotic spindle orientation"/>
    <property type="evidence" value="ECO:0007669"/>
    <property type="project" value="UniProtKB-UniRule"/>
</dbReference>
<feature type="domain" description="Thiolase C-terminal" evidence="20">
    <location>
        <begin position="739"/>
        <end position="860"/>
    </location>
</feature>
<dbReference type="Gene3D" id="3.40.47.10">
    <property type="match status" value="2"/>
</dbReference>
<dbReference type="Gene3D" id="2.130.10.10">
    <property type="entry name" value="YVTN repeat-like/Quinoprotein amine dehydrogenase"/>
    <property type="match status" value="1"/>
</dbReference>
<dbReference type="GO" id="GO:0000922">
    <property type="term" value="C:spindle pole"/>
    <property type="evidence" value="ECO:0007669"/>
    <property type="project" value="UniProtKB-SubCell"/>
</dbReference>
<dbReference type="GO" id="GO:0007154">
    <property type="term" value="P:cell communication"/>
    <property type="evidence" value="ECO:0007669"/>
    <property type="project" value="UniProtKB-ARBA"/>
</dbReference>
<dbReference type="PRINTS" id="PR00320">
    <property type="entry name" value="GPROTEINBRPT"/>
</dbReference>
<dbReference type="InterPro" id="IPR001680">
    <property type="entry name" value="WD40_rpt"/>
</dbReference>
<dbReference type="PROSITE" id="PS50082">
    <property type="entry name" value="WD_REPEATS_2"/>
    <property type="match status" value="6"/>
</dbReference>
<keyword evidence="23" id="KW-1185">Reference proteome</keyword>
<dbReference type="CDD" id="cd00751">
    <property type="entry name" value="thiolase"/>
    <property type="match status" value="1"/>
</dbReference>
<comment type="caution">
    <text evidence="22">The sequence shown here is derived from an EMBL/GenBank/DDBJ whole genome shotgun (WGS) entry which is preliminary data.</text>
</comment>
<dbReference type="GO" id="GO:0005875">
    <property type="term" value="C:microtubule associated complex"/>
    <property type="evidence" value="ECO:0007669"/>
    <property type="project" value="UniProtKB-UniRule"/>
</dbReference>
<feature type="compositionally biased region" description="Low complexity" evidence="18">
    <location>
        <begin position="83"/>
        <end position="95"/>
    </location>
</feature>
<dbReference type="HAMAP" id="MF_03141">
    <property type="entry name" value="lis1"/>
    <property type="match status" value="1"/>
</dbReference>
<keyword evidence="12 16" id="KW-0206">Cytoskeleton</keyword>
<keyword evidence="4 16" id="KW-0963">Cytoplasm</keyword>
<dbReference type="PROSITE" id="PS00099">
    <property type="entry name" value="THIOLASE_3"/>
    <property type="match status" value="1"/>
</dbReference>
<dbReference type="InterPro" id="IPR016039">
    <property type="entry name" value="Thiolase-like"/>
</dbReference>
<evidence type="ECO:0000256" key="3">
    <source>
        <dbReference type="ARBA" id="ARBA00022448"/>
    </source>
</evidence>
<feature type="repeat" description="WD" evidence="17">
    <location>
        <begin position="149"/>
        <end position="184"/>
    </location>
</feature>
<keyword evidence="6 16" id="KW-0132">Cell division</keyword>
<dbReference type="GO" id="GO:0010124">
    <property type="term" value="P:phenylacetate catabolic process"/>
    <property type="evidence" value="ECO:0007669"/>
    <property type="project" value="TreeGrafter"/>
</dbReference>
<evidence type="ECO:0000256" key="18">
    <source>
        <dbReference type="SAM" id="MobiDB-lite"/>
    </source>
</evidence>
<keyword evidence="13 16" id="KW-0131">Cell cycle</keyword>
<evidence type="ECO:0000256" key="14">
    <source>
        <dbReference type="ARBA" id="ARBA00023315"/>
    </source>
</evidence>
<dbReference type="GO" id="GO:0006635">
    <property type="term" value="P:fatty acid beta-oxidation"/>
    <property type="evidence" value="ECO:0007669"/>
    <property type="project" value="TreeGrafter"/>
</dbReference>
<comment type="pathway">
    <text evidence="1">Lipid metabolism; fatty acid metabolism.</text>
</comment>
<dbReference type="PROSITE" id="PS50896">
    <property type="entry name" value="LISH"/>
    <property type="match status" value="1"/>
</dbReference>
<keyword evidence="11 16" id="KW-0175">Coiled coil</keyword>
<dbReference type="InterPro" id="IPR017252">
    <property type="entry name" value="Dynein_regulator_LIS1"/>
</dbReference>
<keyword evidence="7" id="KW-0808">Transferase</keyword>
<feature type="repeat" description="WD" evidence="17">
    <location>
        <begin position="192"/>
        <end position="233"/>
    </location>
</feature>
<dbReference type="PROSITE" id="PS00678">
    <property type="entry name" value="WD_REPEATS_1"/>
    <property type="match status" value="4"/>
</dbReference>
<protein>
    <recommendedName>
        <fullName evidence="16">Nuclear distribution protein PAC1</fullName>
    </recommendedName>
    <alternativeName>
        <fullName evidence="16">Lissencephaly-1 homolog</fullName>
        <shortName evidence="16">LIS-1</shortName>
    </alternativeName>
    <alternativeName>
        <fullName evidence="16">nudF homolog</fullName>
    </alternativeName>
</protein>
<dbReference type="InterPro" id="IPR050215">
    <property type="entry name" value="Thiolase-like_sf_Thiolase"/>
</dbReference>
<organism evidence="22 23">
    <name type="scientific">Rhodotorula paludigena</name>
    <dbReference type="NCBI Taxonomy" id="86838"/>
    <lineage>
        <taxon>Eukaryota</taxon>
        <taxon>Fungi</taxon>
        <taxon>Dikarya</taxon>
        <taxon>Basidiomycota</taxon>
        <taxon>Pucciniomycotina</taxon>
        <taxon>Microbotryomycetes</taxon>
        <taxon>Sporidiobolales</taxon>
        <taxon>Sporidiobolaceae</taxon>
        <taxon>Rhodotorula</taxon>
    </lineage>
</organism>
<dbReference type="SMART" id="SM00667">
    <property type="entry name" value="LisH"/>
    <property type="match status" value="1"/>
</dbReference>
<evidence type="ECO:0000256" key="17">
    <source>
        <dbReference type="PROSITE-ProRule" id="PRU00221"/>
    </source>
</evidence>
<feature type="repeat" description="WD" evidence="17">
    <location>
        <begin position="343"/>
        <end position="384"/>
    </location>
</feature>
<keyword evidence="5 17" id="KW-0853">WD repeat</keyword>
<dbReference type="InterPro" id="IPR020613">
    <property type="entry name" value="Thiolase_CS"/>
</dbReference>
<dbReference type="PROSITE" id="PS00737">
    <property type="entry name" value="THIOLASE_2"/>
    <property type="match status" value="1"/>
</dbReference>
<dbReference type="InterPro" id="IPR020615">
    <property type="entry name" value="Thiolase_acyl_enz_int_AS"/>
</dbReference>
<comment type="function">
    <text evidence="16">Positively regulates the activity of the minus-end directed microtubule motor protein dynein. May enhance dynein-mediated microtubule sliding by targeting dynein to the microtubule plus end. Required for nuclear migration during vegetative growth as well as development. Required for retrograde early endosome (EE) transport from the hyphal tip. Required for localization of dynein to the mitotic spindle poles. Recruits additional proteins to the dynein complex at SPBs.</text>
</comment>
<dbReference type="CDD" id="cd00200">
    <property type="entry name" value="WD40"/>
    <property type="match status" value="1"/>
</dbReference>
<dbReference type="Pfam" id="PF02803">
    <property type="entry name" value="Thiolase_C"/>
    <property type="match status" value="1"/>
</dbReference>
<comment type="domain">
    <text evidence="16">Dimerization mediated by the LisH domain may be required to activate dynein.</text>
</comment>
<dbReference type="InterPro" id="IPR006594">
    <property type="entry name" value="LisH"/>
</dbReference>
<dbReference type="GO" id="GO:0051012">
    <property type="term" value="P:microtubule sliding"/>
    <property type="evidence" value="ECO:0007669"/>
    <property type="project" value="UniProtKB-UniRule"/>
</dbReference>
<dbReference type="GO" id="GO:0023052">
    <property type="term" value="P:signaling"/>
    <property type="evidence" value="ECO:0007669"/>
    <property type="project" value="UniProtKB-ARBA"/>
</dbReference>
<evidence type="ECO:0000256" key="6">
    <source>
        <dbReference type="ARBA" id="ARBA00022618"/>
    </source>
</evidence>
<feature type="repeat" description="WD" evidence="17">
    <location>
        <begin position="234"/>
        <end position="275"/>
    </location>
</feature>
<evidence type="ECO:0000256" key="12">
    <source>
        <dbReference type="ARBA" id="ARBA00023212"/>
    </source>
</evidence>
<keyword evidence="8 16" id="KW-0493">Microtubule</keyword>
<dbReference type="Proteomes" id="UP001342314">
    <property type="component" value="Unassembled WGS sequence"/>
</dbReference>
<feature type="repeat" description="WD" evidence="17">
    <location>
        <begin position="321"/>
        <end position="342"/>
    </location>
</feature>
<dbReference type="InterPro" id="IPR036322">
    <property type="entry name" value="WD40_repeat_dom_sf"/>
</dbReference>
<dbReference type="PANTHER" id="PTHR43853:SF9">
    <property type="entry name" value="ACETYL-COA C-ACETYLTRANSFERASE"/>
    <property type="match status" value="1"/>
</dbReference>
<evidence type="ECO:0000259" key="20">
    <source>
        <dbReference type="Pfam" id="PF02803"/>
    </source>
</evidence>
<proteinExistence type="inferred from homology"/>
<dbReference type="InterPro" id="IPR037190">
    <property type="entry name" value="LIS1_N"/>
</dbReference>
<evidence type="ECO:0000256" key="7">
    <source>
        <dbReference type="ARBA" id="ARBA00022679"/>
    </source>
</evidence>
<comment type="subcellular location">
    <subcellularLocation>
        <location evidence="16">Cytoplasm</location>
        <location evidence="16">Cytoskeleton</location>
    </subcellularLocation>
    <subcellularLocation>
        <location evidence="16">Cytoplasm</location>
        <location evidence="16">Cytoskeleton</location>
        <location evidence="16">Spindle pole</location>
    </subcellularLocation>
    <text evidence="16">Localizes to the plus ends of microtubules at the hyphal tip and the mitotic spindle poles.</text>
</comment>
<evidence type="ECO:0000256" key="13">
    <source>
        <dbReference type="ARBA" id="ARBA00023306"/>
    </source>
</evidence>
<dbReference type="SMART" id="SM00320">
    <property type="entry name" value="WD40"/>
    <property type="match status" value="7"/>
</dbReference>
<dbReference type="InterPro" id="IPR020610">
    <property type="entry name" value="Thiolase_AS"/>
</dbReference>
<feature type="domain" description="PAC1-like LisH-like dimerisation" evidence="21">
    <location>
        <begin position="7"/>
        <end position="41"/>
    </location>
</feature>
<evidence type="ECO:0000256" key="4">
    <source>
        <dbReference type="ARBA" id="ARBA00022490"/>
    </source>
</evidence>
<evidence type="ECO:0000256" key="11">
    <source>
        <dbReference type="ARBA" id="ARBA00023054"/>
    </source>
</evidence>
<evidence type="ECO:0000259" key="19">
    <source>
        <dbReference type="Pfam" id="PF00108"/>
    </source>
</evidence>
<dbReference type="GO" id="GO:0005874">
    <property type="term" value="C:microtubule"/>
    <property type="evidence" value="ECO:0007669"/>
    <property type="project" value="UniProtKB-KW"/>
</dbReference>
<dbReference type="Gene3D" id="1.20.960.30">
    <property type="match status" value="1"/>
</dbReference>
<dbReference type="PANTHER" id="PTHR43853">
    <property type="entry name" value="3-KETOACYL-COA THIOLASE, PEROXISOMAL"/>
    <property type="match status" value="1"/>
</dbReference>
<dbReference type="SUPFAM" id="SSF109925">
    <property type="entry name" value="Lissencephaly-1 protein (Lis-1, PAF-AH alpha) N-terminal domain"/>
    <property type="match status" value="1"/>
</dbReference>
<evidence type="ECO:0000256" key="15">
    <source>
        <dbReference type="ARBA" id="ARBA00047605"/>
    </source>
</evidence>
<dbReference type="FunFam" id="1.20.960.30:FF:000002">
    <property type="entry name" value="Platelet-activating factor acetylhydrolase ib"/>
    <property type="match status" value="1"/>
</dbReference>
<dbReference type="Pfam" id="PF00108">
    <property type="entry name" value="Thiolase_N"/>
    <property type="match status" value="1"/>
</dbReference>
<evidence type="ECO:0000313" key="22">
    <source>
        <dbReference type="EMBL" id="GJN88656.1"/>
    </source>
</evidence>
<accession>A0AAV5G7W3</accession>
<comment type="catalytic activity">
    <reaction evidence="15">
        <text>an acyl-CoA + acetyl-CoA = a 3-oxoacyl-CoA + CoA</text>
        <dbReference type="Rhea" id="RHEA:21564"/>
        <dbReference type="ChEBI" id="CHEBI:57287"/>
        <dbReference type="ChEBI" id="CHEBI:57288"/>
        <dbReference type="ChEBI" id="CHEBI:58342"/>
        <dbReference type="ChEBI" id="CHEBI:90726"/>
        <dbReference type="EC" id="2.3.1.16"/>
    </reaction>
</comment>
<dbReference type="Pfam" id="PF00400">
    <property type="entry name" value="WD40"/>
    <property type="match status" value="6"/>
</dbReference>
<evidence type="ECO:0000256" key="5">
    <source>
        <dbReference type="ARBA" id="ARBA00022574"/>
    </source>
</evidence>
<dbReference type="GO" id="GO:0070840">
    <property type="term" value="F:dynein complex binding"/>
    <property type="evidence" value="ECO:0007669"/>
    <property type="project" value="UniProtKB-UniRule"/>
</dbReference>
<dbReference type="InterPro" id="IPR020616">
    <property type="entry name" value="Thiolase_N"/>
</dbReference>
<evidence type="ECO:0000259" key="21">
    <source>
        <dbReference type="Pfam" id="PF24951"/>
    </source>
</evidence>
<evidence type="ECO:0000256" key="8">
    <source>
        <dbReference type="ARBA" id="ARBA00022701"/>
    </source>
</evidence>
<dbReference type="InterPro" id="IPR002155">
    <property type="entry name" value="Thiolase"/>
</dbReference>
<feature type="domain" description="Thiolase N-terminal" evidence="19">
    <location>
        <begin position="466"/>
        <end position="731"/>
    </location>
</feature>
<name>A0AAV5G7W3_9BASI</name>
<dbReference type="InterPro" id="IPR020617">
    <property type="entry name" value="Thiolase_C"/>
</dbReference>
<comment type="similarity">
    <text evidence="16">Belongs to the WD repeat LIS1/nudF family.</text>
</comment>
<dbReference type="NCBIfam" id="TIGR01930">
    <property type="entry name" value="AcCoA-C-Actrans"/>
    <property type="match status" value="1"/>
</dbReference>